<dbReference type="PANTHER" id="PTHR23167">
    <property type="entry name" value="CALPONIN HOMOLOGY DOMAIN-CONTAINING PROTEIN DDB_G0272472-RELATED"/>
    <property type="match status" value="1"/>
</dbReference>
<dbReference type="GO" id="GO:0003779">
    <property type="term" value="F:actin binding"/>
    <property type="evidence" value="ECO:0007669"/>
    <property type="project" value="UniProtKB-KW"/>
</dbReference>
<dbReference type="InterPro" id="IPR022735">
    <property type="entry name" value="bMERB_dom"/>
</dbReference>
<dbReference type="Pfam" id="PF25413">
    <property type="entry name" value="Rossman_Mical"/>
    <property type="match status" value="1"/>
</dbReference>
<dbReference type="InterPro" id="IPR001781">
    <property type="entry name" value="Znf_LIM"/>
</dbReference>
<dbReference type="Gene3D" id="3.50.50.60">
    <property type="entry name" value="FAD/NAD(P)-binding domain"/>
    <property type="match status" value="1"/>
</dbReference>
<keyword evidence="6" id="KW-0009">Actin-binding</keyword>
<dbReference type="AlphaFoldDB" id="A0A3P7E8R1"/>
<evidence type="ECO:0000256" key="4">
    <source>
        <dbReference type="ARBA" id="ARBA00022833"/>
    </source>
</evidence>
<feature type="region of interest" description="Disordered" evidence="9">
    <location>
        <begin position="1096"/>
        <end position="1118"/>
    </location>
</feature>
<dbReference type="InterPro" id="IPR036872">
    <property type="entry name" value="CH_dom_sf"/>
</dbReference>
<dbReference type="EMBL" id="UYWW01012153">
    <property type="protein sequence ID" value="VDM18921.1"/>
    <property type="molecule type" value="Genomic_DNA"/>
</dbReference>
<keyword evidence="13" id="KW-1185">Reference proteome</keyword>
<dbReference type="PROSITE" id="PS51848">
    <property type="entry name" value="BMERB"/>
    <property type="match status" value="1"/>
</dbReference>
<organism evidence="12 13">
    <name type="scientific">Wuchereria bancrofti</name>
    <dbReference type="NCBI Taxonomy" id="6293"/>
    <lineage>
        <taxon>Eukaryota</taxon>
        <taxon>Metazoa</taxon>
        <taxon>Ecdysozoa</taxon>
        <taxon>Nematoda</taxon>
        <taxon>Chromadorea</taxon>
        <taxon>Rhabditida</taxon>
        <taxon>Spirurina</taxon>
        <taxon>Spiruromorpha</taxon>
        <taxon>Filarioidea</taxon>
        <taxon>Onchocercidae</taxon>
        <taxon>Wuchereria</taxon>
    </lineage>
</organism>
<dbReference type="InterPro" id="IPR057494">
    <property type="entry name" value="Rossman_Mical"/>
</dbReference>
<keyword evidence="5 7" id="KW-0440">LIM domain</keyword>
<dbReference type="SMART" id="SM00132">
    <property type="entry name" value="LIM"/>
    <property type="match status" value="1"/>
</dbReference>
<feature type="region of interest" description="Disordered" evidence="9">
    <location>
        <begin position="857"/>
        <end position="916"/>
    </location>
</feature>
<dbReference type="PROSITE" id="PS50023">
    <property type="entry name" value="LIM_DOMAIN_2"/>
    <property type="match status" value="1"/>
</dbReference>
<gene>
    <name evidence="12" type="ORF">WBA_LOCUS10204</name>
</gene>
<evidence type="ECO:0000256" key="8">
    <source>
        <dbReference type="SAM" id="Coils"/>
    </source>
</evidence>
<protein>
    <recommendedName>
        <fullName evidence="14">F-actin monooxygenase</fullName>
    </recommendedName>
</protein>
<evidence type="ECO:0000259" key="10">
    <source>
        <dbReference type="PROSITE" id="PS50023"/>
    </source>
</evidence>
<dbReference type="PRINTS" id="PR00420">
    <property type="entry name" value="RNGMNOXGNASE"/>
</dbReference>
<dbReference type="PANTHER" id="PTHR23167:SF54">
    <property type="entry name" value="[F-ACTIN]-MONOOXYGENASE MICAL"/>
    <property type="match status" value="1"/>
</dbReference>
<dbReference type="InParanoid" id="A0A3P7E8R1"/>
<name>A0A3P7E8R1_WUCBA</name>
<feature type="compositionally biased region" description="Polar residues" evidence="9">
    <location>
        <begin position="883"/>
        <end position="905"/>
    </location>
</feature>
<evidence type="ECO:0000313" key="13">
    <source>
        <dbReference type="Proteomes" id="UP000270924"/>
    </source>
</evidence>
<dbReference type="InterPro" id="IPR050540">
    <property type="entry name" value="F-actin_Monoox_Mical"/>
</dbReference>
<keyword evidence="8" id="KW-0175">Coiled coil</keyword>
<proteinExistence type="predicted"/>
<keyword evidence="3 7" id="KW-0479">Metal-binding</keyword>
<evidence type="ECO:0000313" key="12">
    <source>
        <dbReference type="EMBL" id="VDM18921.1"/>
    </source>
</evidence>
<evidence type="ECO:0000256" key="2">
    <source>
        <dbReference type="ARBA" id="ARBA00022490"/>
    </source>
</evidence>
<dbReference type="OrthoDB" id="20799at2759"/>
<feature type="compositionally biased region" description="Polar residues" evidence="9">
    <location>
        <begin position="1105"/>
        <end position="1114"/>
    </location>
</feature>
<dbReference type="GO" id="GO:0046872">
    <property type="term" value="F:metal ion binding"/>
    <property type="evidence" value="ECO:0007669"/>
    <property type="project" value="UniProtKB-KW"/>
</dbReference>
<evidence type="ECO:0000256" key="1">
    <source>
        <dbReference type="ARBA" id="ARBA00004496"/>
    </source>
</evidence>
<evidence type="ECO:0000256" key="9">
    <source>
        <dbReference type="SAM" id="MobiDB-lite"/>
    </source>
</evidence>
<comment type="subcellular location">
    <subcellularLocation>
        <location evidence="1">Cytoplasm</location>
    </subcellularLocation>
</comment>
<accession>A0A3P7E8R1</accession>
<dbReference type="GO" id="GO:0005737">
    <property type="term" value="C:cytoplasm"/>
    <property type="evidence" value="ECO:0007669"/>
    <property type="project" value="UniProtKB-SubCell"/>
</dbReference>
<dbReference type="Proteomes" id="UP000270924">
    <property type="component" value="Unassembled WGS sequence"/>
</dbReference>
<feature type="coiled-coil region" evidence="8">
    <location>
        <begin position="1547"/>
        <end position="1583"/>
    </location>
</feature>
<evidence type="ECO:0000256" key="7">
    <source>
        <dbReference type="PROSITE-ProRule" id="PRU00125"/>
    </source>
</evidence>
<feature type="compositionally biased region" description="Polar residues" evidence="9">
    <location>
        <begin position="859"/>
        <end position="871"/>
    </location>
</feature>
<evidence type="ECO:0008006" key="14">
    <source>
        <dbReference type="Google" id="ProtNLM"/>
    </source>
</evidence>
<feature type="coiled-coil region" evidence="8">
    <location>
        <begin position="1488"/>
        <end position="1519"/>
    </location>
</feature>
<feature type="domain" description="BMERB" evidence="11">
    <location>
        <begin position="1489"/>
        <end position="1632"/>
    </location>
</feature>
<dbReference type="SMART" id="SM01203">
    <property type="entry name" value="DUF3585"/>
    <property type="match status" value="1"/>
</dbReference>
<evidence type="ECO:0000259" key="11">
    <source>
        <dbReference type="PROSITE" id="PS51848"/>
    </source>
</evidence>
<feature type="domain" description="LIM zinc-binding" evidence="10">
    <location>
        <begin position="934"/>
        <end position="1000"/>
    </location>
</feature>
<dbReference type="SUPFAM" id="SSF51905">
    <property type="entry name" value="FAD/NAD(P)-binding domain"/>
    <property type="match status" value="1"/>
</dbReference>
<dbReference type="Pfam" id="PF12130">
    <property type="entry name" value="bMERB_dom"/>
    <property type="match status" value="1"/>
</dbReference>
<dbReference type="SUPFAM" id="SSF47576">
    <property type="entry name" value="Calponin-homology domain, CH-domain"/>
    <property type="match status" value="1"/>
</dbReference>
<dbReference type="CDD" id="cd09358">
    <property type="entry name" value="LIM_Mical_like"/>
    <property type="match status" value="1"/>
</dbReference>
<evidence type="ECO:0000256" key="3">
    <source>
        <dbReference type="ARBA" id="ARBA00022723"/>
    </source>
</evidence>
<keyword evidence="2" id="KW-0963">Cytoplasm</keyword>
<dbReference type="Gene3D" id="1.10.418.10">
    <property type="entry name" value="Calponin-like domain"/>
    <property type="match status" value="1"/>
</dbReference>
<keyword evidence="4 7" id="KW-0862">Zinc</keyword>
<evidence type="ECO:0000256" key="6">
    <source>
        <dbReference type="ARBA" id="ARBA00023203"/>
    </source>
</evidence>
<sequence length="1662" mass="188643">MFAQLCALLDIDPYDNFNVFRRLKTVLNDWRAQKLWSLLEKRAEQKEYCHQKACECLSVLVIGAGPCGLRSAIECALLGAYVVLVEQRDCFSRNNVLHLWPFVIQDLKNLGIKIFYPKFCRGSIDHISIRQLQIFLVKIALVLGVQIHDSITFQRLIFPKCNENGIVEGWRAEFYPSRHILSDFVFDALIGADGKRNTVPGLGFIKLLFVHFYHNILEPTSVNGLMDQNEVQFLGFPKRELRGKLAIGITANFVNQRTLAEEKVQEISGVAYIFNQQFFKDMKEATGIDLENIVYYKDETHYFVMCAKKQSLLERGVIVEDNEDVSLLLSPNNINQEKLCDYAAEAADFATGGNLPNLKYARNHNDSEDVAMFDFTSLFSAQCSVRLIERCDRRLLMSIVGDSLHEPFWPTGSGCARGFLGVFDAVWMLRAYGLNVQGLMVLLAERESVYRLLAQAKPDNLHKQTHKYSIDPRTRYISLEMAVQPHEISHLIDTDNPRNVETNKALPLRITKAADRVSGTYIKSWNDGRALAALLGKFRPDLVDYLSLCAADNPNTVIEKIFSAVKKEYDIEPPCKNHAEWVNVSTDARVIYISSIVEAFKSDSQRMRETLMNAIRTSTISHKRKTRQVDTSRTKKTEPICRRASDLLNAFASTAVLNESVEETMKSFIKRKQDVDIGEVRDAVTELNGDEKFGYSCKRLDRNALIQSAGSQPVKYITGRPAVEKLNPERLYAVQRIVSGELEKEKTEEMYRNKQRLANVLTRKMDKHDIDEMKLKLEQTAMGLLFNKEQYRVLTSKEEKIICTNAAAARRTVNEGFKHADEKYKDIDEKLLKAETLLKNQNLVGIDIVSRTKNKNGVIVNNGSKPVNANKSPPPLPPKKTVLQESRISSSASGPENQSVIFRNKSSSSNNSSRPCSVPVMRLTCDSVNARQQIICQLCLKVVYLAERMQVEGMFIHKKCFRCAFCEQPLRLGNCAQDRNLRSFNPRFFCMQHINLPVLEKITRIEKNGCKAGGTYLPLLNDTLNTVSGYTTSCINQSAVSVTVQRTGRNSPSMLLGKTMEKMRAQKEAVHGLLSSHQHVMRERAEFEIYDQKITTKEKEHSVSGHETCSSGHDNFSDEELLENENEYLSTGKDDEDDDDDDDSDFMEDELVDLESVVLENLDESMNRSLTETQALKLLKTFKERRQQRFQEQHTNILSSEQECEKSNGNFDATIIKNRSEMTAVTTVGSTKSVTAQVLAPFMGINEQASTQAKTKTNEQLELCRTSKRHSIPKQSSRVMSRFPRHLSLDLSRKDIERIYTTSSMDRTSDFTHFSSSSDDYSQEAAAVQSQPALQSNLGLLAQLFSAERVKALQSTDKADQTDSNLHGTDLKNQKHGTLGKFSSFRTLRMRKAILFQKDLIASGFTWKVLHVISLGERVLSRCSSTPASHTVSTSSGKKHSIFHQHTVSSSHSVVNNTNTDLSENKLSPTLFTKKDIRRIQKLAEKILKQKEQERISAAQDLQRELEEIDVRKLEVEAVAGDLERRLSDDAENLWILEQWLLYVQEMVQLKQREEELKLRVSEFEVNEEYKDLQLQLKEVQNSGASIVFSDSQAEKSILKKTLAVLEMRDAIQKQLKVIKERAGQRKVTEASTLIELKGASYRNFRPGIALKDFVPNINKVD</sequence>
<dbReference type="InterPro" id="IPR036188">
    <property type="entry name" value="FAD/NAD-bd_sf"/>
</dbReference>
<dbReference type="Gene3D" id="2.10.110.10">
    <property type="entry name" value="Cysteine Rich Protein"/>
    <property type="match status" value="1"/>
</dbReference>
<reference evidence="12 13" key="1">
    <citation type="submission" date="2018-11" db="EMBL/GenBank/DDBJ databases">
        <authorList>
            <consortium name="Pathogen Informatics"/>
        </authorList>
    </citation>
    <scope>NUCLEOTIDE SEQUENCE [LARGE SCALE GENOMIC DNA]</scope>
</reference>
<evidence type="ECO:0000256" key="5">
    <source>
        <dbReference type="ARBA" id="ARBA00023038"/>
    </source>
</evidence>